<feature type="compositionally biased region" description="Acidic residues" evidence="1">
    <location>
        <begin position="340"/>
        <end position="349"/>
    </location>
</feature>
<dbReference type="EMBL" id="JABANP010000045">
    <property type="protein sequence ID" value="KAF4693458.1"/>
    <property type="molecule type" value="Genomic_DNA"/>
</dbReference>
<feature type="compositionally biased region" description="Basic and acidic residues" evidence="1">
    <location>
        <begin position="891"/>
        <end position="908"/>
    </location>
</feature>
<feature type="region of interest" description="Disordered" evidence="1">
    <location>
        <begin position="844"/>
        <end position="866"/>
    </location>
</feature>
<comment type="caution">
    <text evidence="2">The sequence shown here is derived from an EMBL/GenBank/DDBJ whole genome shotgun (WGS) entry which is preliminary data.</text>
</comment>
<feature type="region of interest" description="Disordered" evidence="1">
    <location>
        <begin position="1620"/>
        <end position="1659"/>
    </location>
</feature>
<proteinExistence type="predicted"/>
<organism evidence="2 3">
    <name type="scientific">Perkinsus olseni</name>
    <name type="common">Perkinsus atlanticus</name>
    <dbReference type="NCBI Taxonomy" id="32597"/>
    <lineage>
        <taxon>Eukaryota</taxon>
        <taxon>Sar</taxon>
        <taxon>Alveolata</taxon>
        <taxon>Perkinsozoa</taxon>
        <taxon>Perkinsea</taxon>
        <taxon>Perkinsida</taxon>
        <taxon>Perkinsidae</taxon>
        <taxon>Perkinsus</taxon>
    </lineage>
</organism>
<feature type="compositionally biased region" description="Polar residues" evidence="1">
    <location>
        <begin position="1032"/>
        <end position="1044"/>
    </location>
</feature>
<feature type="region of interest" description="Disordered" evidence="1">
    <location>
        <begin position="1"/>
        <end position="31"/>
    </location>
</feature>
<accession>A0A7J6PBC3</accession>
<protein>
    <submittedName>
        <fullName evidence="2">G patch domain-containing protein 1</fullName>
    </submittedName>
</protein>
<feature type="compositionally biased region" description="Polar residues" evidence="1">
    <location>
        <begin position="306"/>
        <end position="317"/>
    </location>
</feature>
<feature type="region of interest" description="Disordered" evidence="1">
    <location>
        <begin position="1091"/>
        <end position="1149"/>
    </location>
</feature>
<gene>
    <name evidence="2" type="primary">GPATCH1_1</name>
    <name evidence="2" type="ORF">FOZ60_010876</name>
</gene>
<dbReference type="SMART" id="SM00367">
    <property type="entry name" value="LRR_CC"/>
    <property type="match status" value="1"/>
</dbReference>
<evidence type="ECO:0000313" key="3">
    <source>
        <dbReference type="Proteomes" id="UP000541610"/>
    </source>
</evidence>
<evidence type="ECO:0000313" key="2">
    <source>
        <dbReference type="EMBL" id="KAF4693458.1"/>
    </source>
</evidence>
<feature type="compositionally biased region" description="Low complexity" evidence="1">
    <location>
        <begin position="802"/>
        <end position="815"/>
    </location>
</feature>
<feature type="region of interest" description="Disordered" evidence="1">
    <location>
        <begin position="789"/>
        <end position="824"/>
    </location>
</feature>
<dbReference type="Gene3D" id="3.80.10.10">
    <property type="entry name" value="Ribonuclease Inhibitor"/>
    <property type="match status" value="1"/>
</dbReference>
<dbReference type="SUPFAM" id="SSF52047">
    <property type="entry name" value="RNI-like"/>
    <property type="match status" value="1"/>
</dbReference>
<dbReference type="OrthoDB" id="20507at2759"/>
<name>A0A7J6PBC3_PEROL</name>
<feature type="compositionally biased region" description="Pro residues" evidence="1">
    <location>
        <begin position="160"/>
        <end position="170"/>
    </location>
</feature>
<feature type="region of interest" description="Disordered" evidence="1">
    <location>
        <begin position="1032"/>
        <end position="1073"/>
    </location>
</feature>
<feature type="compositionally biased region" description="Basic residues" evidence="1">
    <location>
        <begin position="1121"/>
        <end position="1132"/>
    </location>
</feature>
<evidence type="ECO:0000256" key="1">
    <source>
        <dbReference type="SAM" id="MobiDB-lite"/>
    </source>
</evidence>
<feature type="compositionally biased region" description="Low complexity" evidence="1">
    <location>
        <begin position="197"/>
        <end position="213"/>
    </location>
</feature>
<feature type="compositionally biased region" description="Basic and acidic residues" evidence="1">
    <location>
        <begin position="845"/>
        <end position="855"/>
    </location>
</feature>
<dbReference type="Proteomes" id="UP000541610">
    <property type="component" value="Unassembled WGS sequence"/>
</dbReference>
<reference evidence="2 3" key="1">
    <citation type="submission" date="2020-04" db="EMBL/GenBank/DDBJ databases">
        <title>Perkinsus olseni comparative genomics.</title>
        <authorList>
            <person name="Bogema D.R."/>
        </authorList>
    </citation>
    <scope>NUCLEOTIDE SEQUENCE [LARGE SCALE GENOMIC DNA]</scope>
    <source>
        <strain evidence="2">00978-12</strain>
    </source>
</reference>
<feature type="compositionally biased region" description="Polar residues" evidence="1">
    <location>
        <begin position="1649"/>
        <end position="1659"/>
    </location>
</feature>
<feature type="compositionally biased region" description="Polar residues" evidence="1">
    <location>
        <begin position="912"/>
        <end position="921"/>
    </location>
</feature>
<feature type="region of interest" description="Disordered" evidence="1">
    <location>
        <begin position="886"/>
        <end position="928"/>
    </location>
</feature>
<dbReference type="InterPro" id="IPR032675">
    <property type="entry name" value="LRR_dom_sf"/>
</dbReference>
<sequence>MTDSSTSPSVRMPPSYGNPRSTAGGGGTAIGDPSEASRLLDGCHQIMVAMSSPAIFENSKERAFQTFRRGCLDLKKDVSATEGLESTKIDDWMIENCWLFLFELAKARLRRKHILECMEILCTSDRWKSMLDGNDRVRAKMAELDDTFIQSLVSEFHVKPFPPKPAPAKPKPSSSLLNRRNRSNNRQTSGNRDKWETGSATVKTTASKTSTPSLQRGRSASLGALDVSDSNQAESREGSVKNPLSPSGRPDAASSHGSWSIEEVEEGDLANQDSQPVTPPSPVREKPTLSHKTSVVIIDKSRRGSGASSKHSTTGGSPTVADDHPKLDTNPFRNPKLFEDSSEGITDDDTVSVDEWWKNPAPALSKEVINDGSTPRKGGGSCTLVPPPDNNNPSTSHPFISPAACIRTERLYRVICRRLGHRDIDHAIARDLRTNGALVVDLDLANRDILHSIVGLLKEAPTIYQLLLYSGTYFFGHQPAYKDQVKSLRRRLKYTLLTETDLVRQLVQSVSTYLQSSKMMNNVLVIDLTGVPLKPISSSRNAAPAAGLSGVLRTAVWKSSGPLEDLIQGLKCCRRLQRLSLANCQLTDTGLQLLAPIVGKELPRLTSLGLARNRLMRPARALRNMLNLRNALVVTKKVTPISTLDLGKNPLGCAVLPDFNRLETALVGWCALGDIDPQPRGLTTLTLNGCRLERVDGIIKALQQTIERGKEKENGERLLGVCGSDILTGSPSFVLPRIRDININNNPSLPEGTQALLTTLLADLAELRGDAVVDQARLRLPKADTTTIRRLDHLTPQTPLRTSSGRQGTSGSSTKSEPDTDDRHVDDDARLAALQEYSTPMLRDAISEGDPHDVDEGSMVESQSSGALRSEYMQDLHTLTQRINNKYPTRPKSDVISDLKASSGEEGRTTLPADQTPQYSPSARDGLPRDIMNASCEEGNSLRAGKSYRHYHHPQSIEVFSMVNDSASTDLVVMEEEETTSIPVATTTTSQAAAAGVVVADDSVVVVAKPASPSIGKQFVSLYSISMASSAPTSIDTSNLTSSVDDGESDLVTPKGSSSSTAPEGSPTRRPLLWSPSAVWPWTAASFDAASLRSPPPPPLYSSSDEDENSSNSSTSPSSSSRRRVHHYHARRGLHDRGGGATPSPHTRLLLRDARDRITTDYMLLLRASENGGSLPPLVLSSGLSRDPVVKTARSWRVEAQHDTAVQKTLDRMRIRQAEFHKKLEAAITTRVTDQQKHDRTCEKLHNLLRQLQGLSDKVEEASAMIEQRWRGRIAWQRQKRVDAAIAKAARKRKLAFQKGGILNRNDSLLESVREEDGGRGEGDYHLTEDGSDTVEVVFAREISEDLAQAESLLALSEDHWSFFEQYLRLDIDVMPRGDVKRKRTILARSLMDLHRRAIVDIQKLGGCSEALLMLIEEELSLTPTEEGIQEKEDMADYYDEEHQVLAKYGEVLGLAAQRMHVLLCTMKALTWERGLRRQDSNTRRQMLSPFEEEMNQWFDSELDIAKLSAQEYSNLCINHIRDLLSSVDAHRKPSALLAEVEAAAEAYRQRLAALSEFLKYPEAPVGEEGLPVLWLLHELEQFRRNSSTQTRLHLGEDISRACALVRLILLARPSGEYYEESSSKMKGTPSSIDDKTHGGSIIDDNNKENTPLLNTINN</sequence>
<feature type="region of interest" description="Disordered" evidence="1">
    <location>
        <begin position="364"/>
        <end position="396"/>
    </location>
</feature>
<feature type="region of interest" description="Disordered" evidence="1">
    <location>
        <begin position="160"/>
        <end position="349"/>
    </location>
</feature>
<dbReference type="InterPro" id="IPR006553">
    <property type="entry name" value="Leu-rich_rpt_Cys-con_subtyp"/>
</dbReference>
<feature type="compositionally biased region" description="Low complexity" evidence="1">
    <location>
        <begin position="1110"/>
        <end position="1120"/>
    </location>
</feature>